<gene>
    <name evidence="3" type="ORF">HAND00432_LOCUS11779</name>
    <name evidence="2" type="ORF">HAND1043_LOCUS13609</name>
</gene>
<evidence type="ECO:0000313" key="2">
    <source>
        <dbReference type="EMBL" id="CAD8747112.1"/>
    </source>
</evidence>
<protein>
    <submittedName>
        <fullName evidence="2">Uncharacterized protein</fullName>
    </submittedName>
</protein>
<dbReference type="EMBL" id="HBFX01019411">
    <property type="protein sequence ID" value="CAD8957240.1"/>
    <property type="molecule type" value="Transcribed_RNA"/>
</dbReference>
<feature type="region of interest" description="Disordered" evidence="1">
    <location>
        <begin position="1"/>
        <end position="62"/>
    </location>
</feature>
<dbReference type="EMBL" id="HBFK01022006">
    <property type="protein sequence ID" value="CAD8747112.1"/>
    <property type="molecule type" value="Transcribed_RNA"/>
</dbReference>
<name>A0A6T8LN27_HEMAN</name>
<evidence type="ECO:0000313" key="3">
    <source>
        <dbReference type="EMBL" id="CAD8957240.1"/>
    </source>
</evidence>
<proteinExistence type="predicted"/>
<reference evidence="2" key="1">
    <citation type="submission" date="2021-01" db="EMBL/GenBank/DDBJ databases">
        <authorList>
            <person name="Corre E."/>
            <person name="Pelletier E."/>
            <person name="Niang G."/>
            <person name="Scheremetjew M."/>
            <person name="Finn R."/>
            <person name="Kale V."/>
            <person name="Holt S."/>
            <person name="Cochrane G."/>
            <person name="Meng A."/>
            <person name="Brown T."/>
            <person name="Cohen L."/>
        </authorList>
    </citation>
    <scope>NUCLEOTIDE SEQUENCE</scope>
    <source>
        <strain evidence="2">CCMP441</strain>
        <strain evidence="3">CCMP644</strain>
    </source>
</reference>
<organism evidence="2">
    <name type="scientific">Hemiselmis andersenii</name>
    <name type="common">Cryptophyte alga</name>
    <dbReference type="NCBI Taxonomy" id="464988"/>
    <lineage>
        <taxon>Eukaryota</taxon>
        <taxon>Cryptophyceae</taxon>
        <taxon>Cryptomonadales</taxon>
        <taxon>Hemiselmidaceae</taxon>
        <taxon>Hemiselmis</taxon>
    </lineage>
</organism>
<evidence type="ECO:0000256" key="1">
    <source>
        <dbReference type="SAM" id="MobiDB-lite"/>
    </source>
</evidence>
<dbReference type="AlphaFoldDB" id="A0A6T8LN27"/>
<sequence>MVTGTIRVGDGGRELRSFSSSSDAAESPLSEVLHPNKRGIAEGTHCASPARGGAHLPHRAQDTVKRARSHQDLASVVMIFNGVPRLHSVIWREALDTPQEAC</sequence>
<accession>A0A6T8LN27</accession>
<feature type="compositionally biased region" description="Low complexity" evidence="1">
    <location>
        <begin position="17"/>
        <end position="30"/>
    </location>
</feature>